<dbReference type="AlphaFoldDB" id="A0A2A6C4C6"/>
<dbReference type="Proteomes" id="UP000005239">
    <property type="component" value="Unassembled WGS sequence"/>
</dbReference>
<dbReference type="EnsemblMetazoa" id="PPA21601.1">
    <property type="protein sequence ID" value="PPA21601.1"/>
    <property type="gene ID" value="WBGene00111155"/>
</dbReference>
<accession>A0A8R1YGS3</accession>
<organism evidence="1 2">
    <name type="scientific">Pristionchus pacificus</name>
    <name type="common">Parasitic nematode worm</name>
    <dbReference type="NCBI Taxonomy" id="54126"/>
    <lineage>
        <taxon>Eukaryota</taxon>
        <taxon>Metazoa</taxon>
        <taxon>Ecdysozoa</taxon>
        <taxon>Nematoda</taxon>
        <taxon>Chromadorea</taxon>
        <taxon>Rhabditida</taxon>
        <taxon>Rhabditina</taxon>
        <taxon>Diplogasteromorpha</taxon>
        <taxon>Diplogasteroidea</taxon>
        <taxon>Neodiplogasteridae</taxon>
        <taxon>Pristionchus</taxon>
    </lineage>
</organism>
<evidence type="ECO:0000313" key="1">
    <source>
        <dbReference type="EnsemblMetazoa" id="PPA21601.1"/>
    </source>
</evidence>
<reference evidence="1" key="2">
    <citation type="submission" date="2022-06" db="UniProtKB">
        <authorList>
            <consortium name="EnsemblMetazoa"/>
        </authorList>
    </citation>
    <scope>IDENTIFICATION</scope>
    <source>
        <strain evidence="1">PS312</strain>
    </source>
</reference>
<evidence type="ECO:0000313" key="2">
    <source>
        <dbReference type="Proteomes" id="UP000005239"/>
    </source>
</evidence>
<proteinExistence type="predicted"/>
<sequence>MSPLFLATILFTATVVDSTRTVLVGIRARSALQAALLRELLMQGIVHDTEIESAYHPVSPMKQGNLNRIAQMGARGFGRRR</sequence>
<accession>A0A2A6C4C6</accession>
<gene>
    <name evidence="1" type="primary">WBGene00111155</name>
</gene>
<name>A0A2A6C4C6_PRIPA</name>
<protein>
    <submittedName>
        <fullName evidence="1">Uncharacterized protein</fullName>
    </submittedName>
</protein>
<reference evidence="2" key="1">
    <citation type="journal article" date="2008" name="Nat. Genet.">
        <title>The Pristionchus pacificus genome provides a unique perspective on nematode lifestyle and parasitism.</title>
        <authorList>
            <person name="Dieterich C."/>
            <person name="Clifton S.W."/>
            <person name="Schuster L.N."/>
            <person name="Chinwalla A."/>
            <person name="Delehaunty K."/>
            <person name="Dinkelacker I."/>
            <person name="Fulton L."/>
            <person name="Fulton R."/>
            <person name="Godfrey J."/>
            <person name="Minx P."/>
            <person name="Mitreva M."/>
            <person name="Roeseler W."/>
            <person name="Tian H."/>
            <person name="Witte H."/>
            <person name="Yang S.P."/>
            <person name="Wilson R.K."/>
            <person name="Sommer R.J."/>
        </authorList>
    </citation>
    <scope>NUCLEOTIDE SEQUENCE [LARGE SCALE GENOMIC DNA]</scope>
    <source>
        <strain evidence="2">PS312</strain>
    </source>
</reference>
<keyword evidence="2" id="KW-1185">Reference proteome</keyword>